<proteinExistence type="predicted"/>
<evidence type="ECO:0000256" key="2">
    <source>
        <dbReference type="SAM" id="Phobius"/>
    </source>
</evidence>
<protein>
    <submittedName>
        <fullName evidence="3">Uncharacterized protein</fullName>
    </submittedName>
</protein>
<dbReference type="AlphaFoldDB" id="E6QPB5"/>
<gene>
    <name evidence="3" type="ORF">CARN6_2637</name>
</gene>
<name>E6QPB5_9ZZZZ</name>
<keyword evidence="2" id="KW-0812">Transmembrane</keyword>
<keyword evidence="2" id="KW-1133">Transmembrane helix</keyword>
<feature type="region of interest" description="Disordered" evidence="1">
    <location>
        <begin position="1"/>
        <end position="28"/>
    </location>
</feature>
<feature type="transmembrane region" description="Helical" evidence="2">
    <location>
        <begin position="194"/>
        <end position="216"/>
    </location>
</feature>
<feature type="transmembrane region" description="Helical" evidence="2">
    <location>
        <begin position="228"/>
        <end position="248"/>
    </location>
</feature>
<dbReference type="EMBL" id="CABQ01000317">
    <property type="protein sequence ID" value="CBI09086.1"/>
    <property type="molecule type" value="Genomic_DNA"/>
</dbReference>
<accession>E6QPB5</accession>
<feature type="transmembrane region" description="Helical" evidence="2">
    <location>
        <begin position="159"/>
        <end position="182"/>
    </location>
</feature>
<reference evidence="3" key="1">
    <citation type="submission" date="2009-10" db="EMBL/GenBank/DDBJ databases">
        <title>Diversity of trophic interactions inside an arsenic-rich microbial ecosystem.</title>
        <authorList>
            <person name="Bertin P.N."/>
            <person name="Heinrich-Salmeron A."/>
            <person name="Pelletier E."/>
            <person name="Goulhen-Chollet F."/>
            <person name="Arsene-Ploetze F."/>
            <person name="Gallien S."/>
            <person name="Calteau A."/>
            <person name="Vallenet D."/>
            <person name="Casiot C."/>
            <person name="Chane-Woon-Ming B."/>
            <person name="Giloteaux L."/>
            <person name="Barakat M."/>
            <person name="Bonnefoy V."/>
            <person name="Bruneel O."/>
            <person name="Chandler M."/>
            <person name="Cleiss J."/>
            <person name="Duran R."/>
            <person name="Elbaz-Poulichet F."/>
            <person name="Fonknechten N."/>
            <person name="Lauga B."/>
            <person name="Mornico D."/>
            <person name="Ortet P."/>
            <person name="Schaeffer C."/>
            <person name="Siguier P."/>
            <person name="Alexander Thil Smith A."/>
            <person name="Van Dorsselaer A."/>
            <person name="Weissenbach J."/>
            <person name="Medigue C."/>
            <person name="Le Paslier D."/>
        </authorList>
    </citation>
    <scope>NUCLEOTIDE SEQUENCE</scope>
</reference>
<sequence>MRPTDCARFDGSGRAPAPVGRRSDSGRGPVRVRVGASVVGLALFRAGAPAAGDCGGLAALDAGLGVGRVERLAKGVCRERGASMKKIFVASYLTPLVALSSTALACAGSIPGVGNIGTTISTFVTAGGYIAALILLGVGRVERLAKGVCRERGASMKKIFVASYLTPLVALSSTALACAGSIPGVGNIGTTISTFVTAGGYIAALILLGVAGWDYLTHRQVPRALAEVGGGLLCAVIGANATSILSLFNMSAALIR</sequence>
<comment type="caution">
    <text evidence="3">The sequence shown here is derived from an EMBL/GenBank/DDBJ whole genome shotgun (WGS) entry which is preliminary data.</text>
</comment>
<organism evidence="3">
    <name type="scientific">mine drainage metagenome</name>
    <dbReference type="NCBI Taxonomy" id="410659"/>
    <lineage>
        <taxon>unclassified sequences</taxon>
        <taxon>metagenomes</taxon>
        <taxon>ecological metagenomes</taxon>
    </lineage>
</organism>
<feature type="transmembrane region" description="Helical" evidence="2">
    <location>
        <begin position="87"/>
        <end position="110"/>
    </location>
</feature>
<keyword evidence="2" id="KW-0472">Membrane</keyword>
<evidence type="ECO:0000313" key="3">
    <source>
        <dbReference type="EMBL" id="CBI09086.1"/>
    </source>
</evidence>
<feature type="transmembrane region" description="Helical" evidence="2">
    <location>
        <begin position="116"/>
        <end position="138"/>
    </location>
</feature>
<evidence type="ECO:0000256" key="1">
    <source>
        <dbReference type="SAM" id="MobiDB-lite"/>
    </source>
</evidence>